<dbReference type="Proteomes" id="UP000002051">
    <property type="component" value="Unassembled WGS sequence"/>
</dbReference>
<dbReference type="AlphaFoldDB" id="A0A072U471"/>
<name>A0A072U471_MEDTR</name>
<evidence type="ECO:0000313" key="2">
    <source>
        <dbReference type="EMBL" id="KEH23908.1"/>
    </source>
</evidence>
<accession>A0A072U471</accession>
<feature type="compositionally biased region" description="Low complexity" evidence="1">
    <location>
        <begin position="50"/>
        <end position="66"/>
    </location>
</feature>
<proteinExistence type="predicted"/>
<dbReference type="STRING" id="3880.A0A072U471"/>
<dbReference type="EnsemblPlants" id="KEH23908">
    <property type="protein sequence ID" value="KEH23908"/>
    <property type="gene ID" value="MTR_7g096710"/>
</dbReference>
<reference evidence="3" key="3">
    <citation type="submission" date="2015-04" db="UniProtKB">
        <authorList>
            <consortium name="EnsemblPlants"/>
        </authorList>
    </citation>
    <scope>IDENTIFICATION</scope>
    <source>
        <strain evidence="3">cv. Jemalong A17</strain>
    </source>
</reference>
<reference evidence="2 4" key="1">
    <citation type="journal article" date="2011" name="Nature">
        <title>The Medicago genome provides insight into the evolution of rhizobial symbioses.</title>
        <authorList>
            <person name="Young N.D."/>
            <person name="Debelle F."/>
            <person name="Oldroyd G.E."/>
            <person name="Geurts R."/>
            <person name="Cannon S.B."/>
            <person name="Udvardi M.K."/>
            <person name="Benedito V.A."/>
            <person name="Mayer K.F."/>
            <person name="Gouzy J."/>
            <person name="Schoof H."/>
            <person name="Van de Peer Y."/>
            <person name="Proost S."/>
            <person name="Cook D.R."/>
            <person name="Meyers B.C."/>
            <person name="Spannagl M."/>
            <person name="Cheung F."/>
            <person name="De Mita S."/>
            <person name="Krishnakumar V."/>
            <person name="Gundlach H."/>
            <person name="Zhou S."/>
            <person name="Mudge J."/>
            <person name="Bharti A.K."/>
            <person name="Murray J.D."/>
            <person name="Naoumkina M.A."/>
            <person name="Rosen B."/>
            <person name="Silverstein K.A."/>
            <person name="Tang H."/>
            <person name="Rombauts S."/>
            <person name="Zhao P.X."/>
            <person name="Zhou P."/>
            <person name="Barbe V."/>
            <person name="Bardou P."/>
            <person name="Bechner M."/>
            <person name="Bellec A."/>
            <person name="Berger A."/>
            <person name="Berges H."/>
            <person name="Bidwell S."/>
            <person name="Bisseling T."/>
            <person name="Choisne N."/>
            <person name="Couloux A."/>
            <person name="Denny R."/>
            <person name="Deshpande S."/>
            <person name="Dai X."/>
            <person name="Doyle J.J."/>
            <person name="Dudez A.M."/>
            <person name="Farmer A.D."/>
            <person name="Fouteau S."/>
            <person name="Franken C."/>
            <person name="Gibelin C."/>
            <person name="Gish J."/>
            <person name="Goldstein S."/>
            <person name="Gonzalez A.J."/>
            <person name="Green P.J."/>
            <person name="Hallab A."/>
            <person name="Hartog M."/>
            <person name="Hua A."/>
            <person name="Humphray S.J."/>
            <person name="Jeong D.H."/>
            <person name="Jing Y."/>
            <person name="Jocker A."/>
            <person name="Kenton S.M."/>
            <person name="Kim D.J."/>
            <person name="Klee K."/>
            <person name="Lai H."/>
            <person name="Lang C."/>
            <person name="Lin S."/>
            <person name="Macmil S.L."/>
            <person name="Magdelenat G."/>
            <person name="Matthews L."/>
            <person name="McCorrison J."/>
            <person name="Monaghan E.L."/>
            <person name="Mun J.H."/>
            <person name="Najar F.Z."/>
            <person name="Nicholson C."/>
            <person name="Noirot C."/>
            <person name="O'Bleness M."/>
            <person name="Paule C.R."/>
            <person name="Poulain J."/>
            <person name="Prion F."/>
            <person name="Qin B."/>
            <person name="Qu C."/>
            <person name="Retzel E.F."/>
            <person name="Riddle C."/>
            <person name="Sallet E."/>
            <person name="Samain S."/>
            <person name="Samson N."/>
            <person name="Sanders I."/>
            <person name="Saurat O."/>
            <person name="Scarpelli C."/>
            <person name="Schiex T."/>
            <person name="Segurens B."/>
            <person name="Severin A.J."/>
            <person name="Sherrier D.J."/>
            <person name="Shi R."/>
            <person name="Sims S."/>
            <person name="Singer S.R."/>
            <person name="Sinharoy S."/>
            <person name="Sterck L."/>
            <person name="Viollet A."/>
            <person name="Wang B.B."/>
            <person name="Wang K."/>
            <person name="Wang M."/>
            <person name="Wang X."/>
            <person name="Warfsmann J."/>
            <person name="Weissenbach J."/>
            <person name="White D.D."/>
            <person name="White J.D."/>
            <person name="Wiley G.B."/>
            <person name="Wincker P."/>
            <person name="Xing Y."/>
            <person name="Yang L."/>
            <person name="Yao Z."/>
            <person name="Ying F."/>
            <person name="Zhai J."/>
            <person name="Zhou L."/>
            <person name="Zuber A."/>
            <person name="Denarie J."/>
            <person name="Dixon R.A."/>
            <person name="May G.D."/>
            <person name="Schwartz D.C."/>
            <person name="Rogers J."/>
            <person name="Quetier F."/>
            <person name="Town C.D."/>
            <person name="Roe B.A."/>
        </authorList>
    </citation>
    <scope>NUCLEOTIDE SEQUENCE [LARGE SCALE GENOMIC DNA]</scope>
    <source>
        <strain evidence="2">A17</strain>
        <strain evidence="3 4">cv. Jemalong A17</strain>
    </source>
</reference>
<evidence type="ECO:0000313" key="4">
    <source>
        <dbReference type="Proteomes" id="UP000002051"/>
    </source>
</evidence>
<organism evidence="2 4">
    <name type="scientific">Medicago truncatula</name>
    <name type="common">Barrel medic</name>
    <name type="synonym">Medicago tribuloides</name>
    <dbReference type="NCBI Taxonomy" id="3880"/>
    <lineage>
        <taxon>Eukaryota</taxon>
        <taxon>Viridiplantae</taxon>
        <taxon>Streptophyta</taxon>
        <taxon>Embryophyta</taxon>
        <taxon>Tracheophyta</taxon>
        <taxon>Spermatophyta</taxon>
        <taxon>Magnoliopsida</taxon>
        <taxon>eudicotyledons</taxon>
        <taxon>Gunneridae</taxon>
        <taxon>Pentapetalae</taxon>
        <taxon>rosids</taxon>
        <taxon>fabids</taxon>
        <taxon>Fabales</taxon>
        <taxon>Fabaceae</taxon>
        <taxon>Papilionoideae</taxon>
        <taxon>50 kb inversion clade</taxon>
        <taxon>NPAAA clade</taxon>
        <taxon>Hologalegina</taxon>
        <taxon>IRL clade</taxon>
        <taxon>Trifolieae</taxon>
        <taxon>Medicago</taxon>
    </lineage>
</organism>
<protein>
    <submittedName>
        <fullName evidence="2 3">Uncharacterized protein</fullName>
    </submittedName>
</protein>
<reference evidence="2 4" key="2">
    <citation type="journal article" date="2014" name="BMC Genomics">
        <title>An improved genome release (version Mt4.0) for the model legume Medicago truncatula.</title>
        <authorList>
            <person name="Tang H."/>
            <person name="Krishnakumar V."/>
            <person name="Bidwell S."/>
            <person name="Rosen B."/>
            <person name="Chan A."/>
            <person name="Zhou S."/>
            <person name="Gentzbittel L."/>
            <person name="Childs K.L."/>
            <person name="Yandell M."/>
            <person name="Gundlach H."/>
            <person name="Mayer K.F."/>
            <person name="Schwartz D.C."/>
            <person name="Town C.D."/>
        </authorList>
    </citation>
    <scope>GENOME REANNOTATION</scope>
    <source>
        <strain evidence="2">A17</strain>
        <strain evidence="3 4">cv. Jemalong A17</strain>
    </source>
</reference>
<dbReference type="EMBL" id="CM001223">
    <property type="protein sequence ID" value="KEH23908.1"/>
    <property type="molecule type" value="Genomic_DNA"/>
</dbReference>
<evidence type="ECO:0000256" key="1">
    <source>
        <dbReference type="SAM" id="MobiDB-lite"/>
    </source>
</evidence>
<dbReference type="HOGENOM" id="CLU_1899326_0_0_1"/>
<gene>
    <name evidence="2" type="ordered locus">MTR_7g096710</name>
</gene>
<feature type="region of interest" description="Disordered" evidence="1">
    <location>
        <begin position="50"/>
        <end position="71"/>
    </location>
</feature>
<sequence length="134" mass="15188">MENDVEGKVNEEELTMQIKAYDHAAFEMRGSLAILNFPHEHFPCNVVYNSSKSSSSSNSTPSLSSASPPPSWIKSELGEQVLDFEYWDETLLEELLDFESILNQNLFKEELLDLSMSDLVLFLPRNICLVLNAN</sequence>
<evidence type="ECO:0000313" key="3">
    <source>
        <dbReference type="EnsemblPlants" id="KEH23908"/>
    </source>
</evidence>
<keyword evidence="4" id="KW-1185">Reference proteome</keyword>